<feature type="domain" description="DNA polymerase III alpha subunit finger" evidence="10">
    <location>
        <begin position="549"/>
        <end position="716"/>
    </location>
</feature>
<evidence type="ECO:0000259" key="9">
    <source>
        <dbReference type="Pfam" id="PF14579"/>
    </source>
</evidence>
<name>A0A9X6ZQJ2_BACTU</name>
<evidence type="ECO:0000259" key="7">
    <source>
        <dbReference type="Pfam" id="PF02811"/>
    </source>
</evidence>
<dbReference type="SUPFAM" id="SSF160975">
    <property type="entry name" value="AF1531-like"/>
    <property type="match status" value="1"/>
</dbReference>
<feature type="domain" description="DNA polymerase helix-hairpin-helix motif" evidence="9">
    <location>
        <begin position="791"/>
        <end position="877"/>
    </location>
</feature>
<dbReference type="Proteomes" id="UP000224003">
    <property type="component" value="Unassembled WGS sequence"/>
</dbReference>
<dbReference type="InterPro" id="IPR040982">
    <property type="entry name" value="DNA_pol3_finger"/>
</dbReference>
<evidence type="ECO:0000259" key="10">
    <source>
        <dbReference type="Pfam" id="PF17657"/>
    </source>
</evidence>
<organism evidence="11 12">
    <name type="scientific">Bacillus thuringiensis</name>
    <dbReference type="NCBI Taxonomy" id="1428"/>
    <lineage>
        <taxon>Bacteria</taxon>
        <taxon>Bacillati</taxon>
        <taxon>Bacillota</taxon>
        <taxon>Bacilli</taxon>
        <taxon>Bacillales</taxon>
        <taxon>Bacillaceae</taxon>
        <taxon>Bacillus</taxon>
        <taxon>Bacillus cereus group</taxon>
    </lineage>
</organism>
<keyword evidence="3" id="KW-0548">Nucleotidyltransferase</keyword>
<keyword evidence="2" id="KW-0808">Transferase</keyword>
<evidence type="ECO:0000313" key="11">
    <source>
        <dbReference type="EMBL" id="PFJ31046.1"/>
    </source>
</evidence>
<dbReference type="GO" id="GO:0008408">
    <property type="term" value="F:3'-5' exonuclease activity"/>
    <property type="evidence" value="ECO:0007669"/>
    <property type="project" value="InterPro"/>
</dbReference>
<accession>A0A9X6ZQJ2</accession>
<dbReference type="AlphaFoldDB" id="A0A9X6ZQJ2"/>
<dbReference type="NCBIfam" id="TIGR00594">
    <property type="entry name" value="polc"/>
    <property type="match status" value="1"/>
</dbReference>
<evidence type="ECO:0000256" key="6">
    <source>
        <dbReference type="ARBA" id="ARBA00049244"/>
    </source>
</evidence>
<dbReference type="GO" id="GO:0006260">
    <property type="term" value="P:DNA replication"/>
    <property type="evidence" value="ECO:0007669"/>
    <property type="project" value="UniProtKB-KW"/>
</dbReference>
<evidence type="ECO:0000256" key="3">
    <source>
        <dbReference type="ARBA" id="ARBA00022695"/>
    </source>
</evidence>
<evidence type="ECO:0000313" key="12">
    <source>
        <dbReference type="Proteomes" id="UP000224003"/>
    </source>
</evidence>
<dbReference type="PANTHER" id="PTHR32294">
    <property type="entry name" value="DNA POLYMERASE III SUBUNIT ALPHA"/>
    <property type="match status" value="1"/>
</dbReference>
<dbReference type="Gene3D" id="1.10.150.870">
    <property type="match status" value="1"/>
</dbReference>
<protein>
    <recommendedName>
        <fullName evidence="1">DNA-directed DNA polymerase</fullName>
        <ecNumber evidence="1">2.7.7.7</ecNumber>
    </recommendedName>
</protein>
<reference evidence="11 12" key="1">
    <citation type="submission" date="2017-09" db="EMBL/GenBank/DDBJ databases">
        <title>Large-scale bioinformatics analysis of Bacillus genomes uncovers conserved roles of natural products in bacterial physiology.</title>
        <authorList>
            <consortium name="Agbiome Team Llc"/>
            <person name="Bleich R.M."/>
            <person name="Grubbs K.J."/>
            <person name="Santa Maria K.C."/>
            <person name="Allen S.E."/>
            <person name="Farag S."/>
            <person name="Shank E.A."/>
            <person name="Bowers A."/>
        </authorList>
    </citation>
    <scope>NUCLEOTIDE SEQUENCE [LARGE SCALE GENOMIC DNA]</scope>
    <source>
        <strain evidence="11 12">AFS085496</strain>
    </source>
</reference>
<dbReference type="InterPro" id="IPR004805">
    <property type="entry name" value="DnaE2/DnaE/PolC"/>
</dbReference>
<dbReference type="InterPro" id="IPR011708">
    <property type="entry name" value="DNA_pol3_alpha_NTPase_dom"/>
</dbReference>
<evidence type="ECO:0000256" key="1">
    <source>
        <dbReference type="ARBA" id="ARBA00012417"/>
    </source>
</evidence>
<feature type="domain" description="Bacterial DNA polymerase III alpha subunit NTPase" evidence="8">
    <location>
        <begin position="287"/>
        <end position="546"/>
    </location>
</feature>
<keyword evidence="4" id="KW-0235">DNA replication</keyword>
<comment type="catalytic activity">
    <reaction evidence="6">
        <text>DNA(n) + a 2'-deoxyribonucleoside 5'-triphosphate = DNA(n+1) + diphosphate</text>
        <dbReference type="Rhea" id="RHEA:22508"/>
        <dbReference type="Rhea" id="RHEA-COMP:17339"/>
        <dbReference type="Rhea" id="RHEA-COMP:17340"/>
        <dbReference type="ChEBI" id="CHEBI:33019"/>
        <dbReference type="ChEBI" id="CHEBI:61560"/>
        <dbReference type="ChEBI" id="CHEBI:173112"/>
        <dbReference type="EC" id="2.7.7.7"/>
    </reaction>
</comment>
<dbReference type="InterPro" id="IPR029460">
    <property type="entry name" value="DNAPol_HHH"/>
</dbReference>
<dbReference type="InterPro" id="IPR004013">
    <property type="entry name" value="PHP_dom"/>
</dbReference>
<evidence type="ECO:0000259" key="8">
    <source>
        <dbReference type="Pfam" id="PF07733"/>
    </source>
</evidence>
<dbReference type="Pfam" id="PF14579">
    <property type="entry name" value="HHH_6"/>
    <property type="match status" value="1"/>
</dbReference>
<dbReference type="Pfam" id="PF07733">
    <property type="entry name" value="DNA_pol3_alpha"/>
    <property type="match status" value="1"/>
</dbReference>
<keyword evidence="5" id="KW-0239">DNA-directed DNA polymerase</keyword>
<evidence type="ECO:0000256" key="4">
    <source>
        <dbReference type="ARBA" id="ARBA00022705"/>
    </source>
</evidence>
<dbReference type="RefSeq" id="WP_098517502.1">
    <property type="nucleotide sequence ID" value="NZ_NUVX01000070.1"/>
</dbReference>
<gene>
    <name evidence="11" type="ORF">COJ15_30405</name>
</gene>
<dbReference type="GO" id="GO:0003887">
    <property type="term" value="F:DNA-directed DNA polymerase activity"/>
    <property type="evidence" value="ECO:0007669"/>
    <property type="project" value="UniProtKB-KW"/>
</dbReference>
<proteinExistence type="predicted"/>
<dbReference type="PANTHER" id="PTHR32294:SF0">
    <property type="entry name" value="DNA POLYMERASE III SUBUNIT ALPHA"/>
    <property type="match status" value="1"/>
</dbReference>
<dbReference type="EMBL" id="NUVX01000070">
    <property type="protein sequence ID" value="PFJ31046.1"/>
    <property type="molecule type" value="Genomic_DNA"/>
</dbReference>
<dbReference type="Pfam" id="PF17657">
    <property type="entry name" value="DNA_pol3_finger"/>
    <property type="match status" value="1"/>
</dbReference>
<evidence type="ECO:0000256" key="2">
    <source>
        <dbReference type="ARBA" id="ARBA00022679"/>
    </source>
</evidence>
<dbReference type="EC" id="2.7.7.7" evidence="1"/>
<dbReference type="Gene3D" id="3.20.20.140">
    <property type="entry name" value="Metal-dependent hydrolases"/>
    <property type="match status" value="1"/>
</dbReference>
<evidence type="ECO:0000256" key="5">
    <source>
        <dbReference type="ARBA" id="ARBA00022932"/>
    </source>
</evidence>
<dbReference type="Pfam" id="PF02811">
    <property type="entry name" value="PHP"/>
    <property type="match status" value="1"/>
</dbReference>
<comment type="caution">
    <text evidence="11">The sequence shown here is derived from an EMBL/GenBank/DDBJ whole genome shotgun (WGS) entry which is preliminary data.</text>
</comment>
<sequence length="1003" mass="113657">MAILNAKSTMNQNSIIEIEDYFHAVKSSGLNYAAITNDGTLHDLFEISEAAKQTGLKPIVGSKFPFRIGSNVIDLALYPRSNRGKKKLNALSTRFHKNQKRNLGLEGMKNILHDMAIVVDAGNADSKATKEVIRTLTTFLEKNTLFVGLQETFEQDNKEKNLEIKKVLVDENIKFIPFNEIKFLKEEQMDSFNYFSKMKGLDTVEDIENVLPTVEDIEQMFDYMEDIEDGTTDIVSQIKADYIIDQEAIKIPSYPVPLDFNPSEKFKKRFQEYIKVASEKQIRSAGYLWHLVFKGLVERYGVDEVAINRAIKEMEVIVKMNFSDYFLIVWDFIDYAGKNGIIIGPGRGSVAGSIVSFCLNITKVCPIKYKLQFERFLSKYRKGMPDIDVDVSQKTRGKLIAYLRRKYGKGFVSHIITRANYGFKNINNNMLKQMRVPENLVTDMMKFSPESYNSVSELIEKKPEAKELMGKSKDVRVLLEQGYALKNMPNTTSIHAAGIIISGEPLEEGGLPMMYDEEGNLVTQIQNDTDKNSLEKMGYLKFDILGLRNLDVIQMAKQLVEKKTGKQFGEIPLDDSKTLELLETAKFLAGIFQLESISAKNVIKQIGVKSFDDIVMVNAFNRPGPLDFVPVYAQRAGEPIKMFDEKGNELRNVDKLYPTLQETRGIIIFQEQINELVCVWAGYNLADADVFRRAISKKDEEALKKEGEKFIKKSVEFGRDEQTTIELFKIILRFAKYGFNKSHAVVYSMITYELAYLKANHPLEFWSALLTSVGNSTKQVAEYISEARQMGIKILPPDINLSTDEFQVEGNAIRCAFQMVNGVGVKTSKGIVEARNNVPFKHIYDVVKRIKTTPSVDNGNLEAFARIGAFDSVGERHAVLAHLSNKENVTPLTLGEKVALELEGCHVEFSIPEEIREKLKNAISQKENYVAGIVEKVENKIDKYKREMARIEMISLDGDYYSPVIFSKLWKDVKNDMKCGSVVLAEISNGKKGVIEKISTIKL</sequence>
<feature type="domain" description="PHP" evidence="7">
    <location>
        <begin position="8"/>
        <end position="98"/>
    </location>
</feature>